<dbReference type="EMBL" id="MU251547">
    <property type="protein sequence ID" value="KAG9232462.1"/>
    <property type="molecule type" value="Genomic_DNA"/>
</dbReference>
<proteinExistence type="predicted"/>
<dbReference type="AlphaFoldDB" id="A0A9P7YFC4"/>
<evidence type="ECO:0000313" key="3">
    <source>
        <dbReference type="Proteomes" id="UP000824998"/>
    </source>
</evidence>
<reference evidence="2" key="1">
    <citation type="journal article" date="2021" name="IMA Fungus">
        <title>Genomic characterization of three marine fungi, including Emericellopsis atlantica sp. nov. with signatures of a generalist lifestyle and marine biomass degradation.</title>
        <authorList>
            <person name="Hagestad O.C."/>
            <person name="Hou L."/>
            <person name="Andersen J.H."/>
            <person name="Hansen E.H."/>
            <person name="Altermark B."/>
            <person name="Li C."/>
            <person name="Kuhnert E."/>
            <person name="Cox R.J."/>
            <person name="Crous P.W."/>
            <person name="Spatafora J.W."/>
            <person name="Lail K."/>
            <person name="Amirebrahimi M."/>
            <person name="Lipzen A."/>
            <person name="Pangilinan J."/>
            <person name="Andreopoulos W."/>
            <person name="Hayes R.D."/>
            <person name="Ng V."/>
            <person name="Grigoriev I.V."/>
            <person name="Jackson S.A."/>
            <person name="Sutton T.D.S."/>
            <person name="Dobson A.D.W."/>
            <person name="Rama T."/>
        </authorList>
    </citation>
    <scope>NUCLEOTIDE SEQUENCE</scope>
    <source>
        <strain evidence="2">TRa018bII</strain>
    </source>
</reference>
<accession>A0A9P7YFC4</accession>
<keyword evidence="3" id="KW-1185">Reference proteome</keyword>
<organism evidence="2 3">
    <name type="scientific">Amylocarpus encephaloides</name>
    <dbReference type="NCBI Taxonomy" id="45428"/>
    <lineage>
        <taxon>Eukaryota</taxon>
        <taxon>Fungi</taxon>
        <taxon>Dikarya</taxon>
        <taxon>Ascomycota</taxon>
        <taxon>Pezizomycotina</taxon>
        <taxon>Leotiomycetes</taxon>
        <taxon>Helotiales</taxon>
        <taxon>Helotiales incertae sedis</taxon>
        <taxon>Amylocarpus</taxon>
    </lineage>
</organism>
<name>A0A9P7YFC4_9HELO</name>
<protein>
    <submittedName>
        <fullName evidence="2">Uncharacterized protein</fullName>
    </submittedName>
</protein>
<feature type="compositionally biased region" description="Polar residues" evidence="1">
    <location>
        <begin position="79"/>
        <end position="101"/>
    </location>
</feature>
<dbReference type="OrthoDB" id="4395072at2759"/>
<feature type="region of interest" description="Disordered" evidence="1">
    <location>
        <begin position="180"/>
        <end position="206"/>
    </location>
</feature>
<dbReference type="Proteomes" id="UP000824998">
    <property type="component" value="Unassembled WGS sequence"/>
</dbReference>
<sequence length="631" mass="68792">MATTTATRIALQPVEIKVVEPQDLEEGLGKIGQGVPDPRSLKNSSDFSLRDGEFPAAEVAVESPPPTTTNAPQACAEASQGQTSNTLNATRDPLDSSSSGPNAEILNGVGNSYAAEVQESSTTDGITYPQVATKNCDSIQERHSVSSILDRQDGTALSPRSDTTVGLVISDASIVQTQPAIEPEGRPVQSLTPSPELQPKVPTPSPTFKFIGPTGQVGKRSIWRKVQNFTQFTGENLYLATSMIPEVGYVKQWQEKWEPMLRAEIWDLSIDQNDIFTIDLRMAGENPDTTSMKPTILVICNETQKNVIENRLSGIVRQTLPKDVRFQVIGRRVSTAAPSMKQRKDFGQLDLIATFQQRRVGFQNTNHPLETMMGSVAGIYINEEVSRQVTIPLSTLGGIIAVGDSLYALTTSHSLSRIFQPEGYIMVSNDPFIPCGKIERWKWTGEVSEQSQAHGKSSRHKDEPAMDWTLISIFDGAAFPNHFVIDKANGIGGEVIGFARNKELQDVEDVWICSSSGTQSGILCGAPVIFVLGGATFKVHTVILERPSVDGDSGSWIVSQTTHKLCGYIFAKVDGIELSYMLPIEPVLDDISKELSGMNKLDVDIPDGATIRRLVGRNDRLIRLEAALELP</sequence>
<gene>
    <name evidence="2" type="ORF">BJ875DRAFT_514462</name>
</gene>
<comment type="caution">
    <text evidence="2">The sequence shown here is derived from an EMBL/GenBank/DDBJ whole genome shotgun (WGS) entry which is preliminary data.</text>
</comment>
<evidence type="ECO:0000313" key="2">
    <source>
        <dbReference type="EMBL" id="KAG9232462.1"/>
    </source>
</evidence>
<feature type="region of interest" description="Disordered" evidence="1">
    <location>
        <begin position="28"/>
        <end position="107"/>
    </location>
</feature>
<evidence type="ECO:0000256" key="1">
    <source>
        <dbReference type="SAM" id="MobiDB-lite"/>
    </source>
</evidence>